<dbReference type="PANTHER" id="PTHR48423">
    <property type="entry name" value="INTERLEUKIN-27 RECEPTOR SUBUNIT ALPHA"/>
    <property type="match status" value="1"/>
</dbReference>
<evidence type="ECO:0000256" key="2">
    <source>
        <dbReference type="ARBA" id="ARBA00008921"/>
    </source>
</evidence>
<proteinExistence type="inferred from homology"/>
<feature type="transmembrane region" description="Helical" evidence="12">
    <location>
        <begin position="569"/>
        <end position="591"/>
    </location>
</feature>
<evidence type="ECO:0000256" key="1">
    <source>
        <dbReference type="ARBA" id="ARBA00004479"/>
    </source>
</evidence>
<evidence type="ECO:0000313" key="16">
    <source>
        <dbReference type="Proteomes" id="UP001557470"/>
    </source>
</evidence>
<dbReference type="InterPro" id="IPR036179">
    <property type="entry name" value="Ig-like_dom_sf"/>
</dbReference>
<evidence type="ECO:0000256" key="13">
    <source>
        <dbReference type="SAM" id="SignalP"/>
    </source>
</evidence>
<comment type="similarity">
    <text evidence="2">Belongs to the type I cytokine receptor family. Type 2 subfamily.</text>
</comment>
<dbReference type="InterPro" id="IPR013783">
    <property type="entry name" value="Ig-like_fold"/>
</dbReference>
<dbReference type="InterPro" id="IPR003961">
    <property type="entry name" value="FN3_dom"/>
</dbReference>
<keyword evidence="7 12" id="KW-0472">Membrane</keyword>
<evidence type="ECO:0000256" key="8">
    <source>
        <dbReference type="ARBA" id="ARBA00023170"/>
    </source>
</evidence>
<dbReference type="SUPFAM" id="SSF48726">
    <property type="entry name" value="Immunoglobulin"/>
    <property type="match status" value="1"/>
</dbReference>
<evidence type="ECO:0000256" key="4">
    <source>
        <dbReference type="ARBA" id="ARBA00022729"/>
    </source>
</evidence>
<dbReference type="SMART" id="SM00060">
    <property type="entry name" value="FN3"/>
    <property type="match status" value="2"/>
</dbReference>
<feature type="domain" description="Fibronectin type-III" evidence="14">
    <location>
        <begin position="186"/>
        <end position="307"/>
    </location>
</feature>
<dbReference type="InterPro" id="IPR036116">
    <property type="entry name" value="FN3_sf"/>
</dbReference>
<reference evidence="15 16" key="1">
    <citation type="submission" date="2024-06" db="EMBL/GenBank/DDBJ databases">
        <authorList>
            <person name="Pan Q."/>
            <person name="Wen M."/>
            <person name="Jouanno E."/>
            <person name="Zahm M."/>
            <person name="Klopp C."/>
            <person name="Cabau C."/>
            <person name="Louis A."/>
            <person name="Berthelot C."/>
            <person name="Parey E."/>
            <person name="Roest Crollius H."/>
            <person name="Montfort J."/>
            <person name="Robinson-Rechavi M."/>
            <person name="Bouchez O."/>
            <person name="Lampietro C."/>
            <person name="Lopez Roques C."/>
            <person name="Donnadieu C."/>
            <person name="Postlethwait J."/>
            <person name="Bobe J."/>
            <person name="Verreycken H."/>
            <person name="Guiguen Y."/>
        </authorList>
    </citation>
    <scope>NUCLEOTIDE SEQUENCE [LARGE SCALE GENOMIC DNA]</scope>
    <source>
        <strain evidence="15">Up_M1</strain>
        <tissue evidence="15">Testis</tissue>
    </source>
</reference>
<feature type="chain" id="PRO_5044881665" description="Fibronectin type-III domain-containing protein" evidence="13">
    <location>
        <begin position="25"/>
        <end position="838"/>
    </location>
</feature>
<evidence type="ECO:0000259" key="14">
    <source>
        <dbReference type="PROSITE" id="PS50853"/>
    </source>
</evidence>
<name>A0ABD0WQW6_UMBPY</name>
<feature type="compositionally biased region" description="Polar residues" evidence="11">
    <location>
        <begin position="714"/>
        <end position="739"/>
    </location>
</feature>
<feature type="compositionally biased region" description="Low complexity" evidence="11">
    <location>
        <begin position="749"/>
        <end position="758"/>
    </location>
</feature>
<keyword evidence="16" id="KW-1185">Reference proteome</keyword>
<evidence type="ECO:0000256" key="5">
    <source>
        <dbReference type="ARBA" id="ARBA00022737"/>
    </source>
</evidence>
<dbReference type="PANTHER" id="PTHR48423:SF1">
    <property type="entry name" value="INTERLEUKIN-27 RECEPTOR SUBUNIT ALPHA"/>
    <property type="match status" value="1"/>
</dbReference>
<feature type="region of interest" description="Disordered" evidence="11">
    <location>
        <begin position="714"/>
        <end position="775"/>
    </location>
</feature>
<keyword evidence="10" id="KW-0393">Immunoglobulin domain</keyword>
<comment type="subcellular location">
    <subcellularLocation>
        <location evidence="1">Membrane</location>
        <topology evidence="1">Single-pass type I membrane protein</topology>
    </subcellularLocation>
</comment>
<evidence type="ECO:0000256" key="3">
    <source>
        <dbReference type="ARBA" id="ARBA00022692"/>
    </source>
</evidence>
<feature type="domain" description="Fibronectin type-III" evidence="14">
    <location>
        <begin position="469"/>
        <end position="562"/>
    </location>
</feature>
<evidence type="ECO:0000256" key="10">
    <source>
        <dbReference type="ARBA" id="ARBA00023319"/>
    </source>
</evidence>
<keyword evidence="9" id="KW-0325">Glycoprotein</keyword>
<evidence type="ECO:0000256" key="12">
    <source>
        <dbReference type="SAM" id="Phobius"/>
    </source>
</evidence>
<accession>A0ABD0WQW6</accession>
<keyword evidence="3 12" id="KW-0812">Transmembrane</keyword>
<dbReference type="Pfam" id="PF00041">
    <property type="entry name" value="fn3"/>
    <property type="match status" value="2"/>
</dbReference>
<evidence type="ECO:0000256" key="7">
    <source>
        <dbReference type="ARBA" id="ARBA00023136"/>
    </source>
</evidence>
<evidence type="ECO:0000256" key="11">
    <source>
        <dbReference type="SAM" id="MobiDB-lite"/>
    </source>
</evidence>
<gene>
    <name evidence="15" type="ORF">UPYG_G00275580</name>
</gene>
<dbReference type="InterPro" id="IPR010457">
    <property type="entry name" value="IgC2-like_lig-bd"/>
</dbReference>
<organism evidence="15 16">
    <name type="scientific">Umbra pygmaea</name>
    <name type="common">Eastern mudminnow</name>
    <dbReference type="NCBI Taxonomy" id="75934"/>
    <lineage>
        <taxon>Eukaryota</taxon>
        <taxon>Metazoa</taxon>
        <taxon>Chordata</taxon>
        <taxon>Craniata</taxon>
        <taxon>Vertebrata</taxon>
        <taxon>Euteleostomi</taxon>
        <taxon>Actinopterygii</taxon>
        <taxon>Neopterygii</taxon>
        <taxon>Teleostei</taxon>
        <taxon>Protacanthopterygii</taxon>
        <taxon>Esociformes</taxon>
        <taxon>Umbridae</taxon>
        <taxon>Umbra</taxon>
    </lineage>
</organism>
<dbReference type="SUPFAM" id="SSF49265">
    <property type="entry name" value="Fibronectin type III"/>
    <property type="match status" value="3"/>
</dbReference>
<dbReference type="AlphaFoldDB" id="A0ABD0WQW6"/>
<keyword evidence="6 12" id="KW-1133">Transmembrane helix</keyword>
<evidence type="ECO:0000313" key="15">
    <source>
        <dbReference type="EMBL" id="KAL0965008.1"/>
    </source>
</evidence>
<dbReference type="Proteomes" id="UP001557470">
    <property type="component" value="Unassembled WGS sequence"/>
</dbReference>
<dbReference type="PROSITE" id="PS50853">
    <property type="entry name" value="FN3"/>
    <property type="match status" value="2"/>
</dbReference>
<evidence type="ECO:0000256" key="9">
    <source>
        <dbReference type="ARBA" id="ARBA00023180"/>
    </source>
</evidence>
<keyword evidence="5" id="KW-0677">Repeat</keyword>
<keyword evidence="4 13" id="KW-0732">Signal</keyword>
<dbReference type="EMBL" id="JAGEUA010000009">
    <property type="protein sequence ID" value="KAL0965008.1"/>
    <property type="molecule type" value="Genomic_DNA"/>
</dbReference>
<dbReference type="Pfam" id="PF06328">
    <property type="entry name" value="Lep_receptor_Ig"/>
    <property type="match status" value="1"/>
</dbReference>
<evidence type="ECO:0000256" key="6">
    <source>
        <dbReference type="ARBA" id="ARBA00022989"/>
    </source>
</evidence>
<keyword evidence="8" id="KW-0675">Receptor</keyword>
<feature type="signal peptide" evidence="13">
    <location>
        <begin position="1"/>
        <end position="24"/>
    </location>
</feature>
<sequence>MEMSSTCLQQIFLLACLACRITSSFMPNIGTIIPQSPTVEIGKEFTATCVLYEAAHTTADNIYWTCNDRVPEEQYTKINDSAISVTITITNETCKWLICHKKSSDPLFDQSNHIHGILLTKGYPPEKPDNLSCMAVQDGQKISPHVECTWRPGEREAGLSTNYTLFSRDCSKDINISAQRKVKTNPPSDVQISSENNFPRSLLILWKRPINEHYFKLKYNIRFCPVDSGNWTEMGMLRKVTHLKRQPGQDKVKKVPLNDINSDQESFRLQSLKLFTEYVVQVRCIRKEGGGYWSDWSVNTTSWTPEDNPSSEPDLWRVVMPIQGKSARLVQVMCKRLLKPNGRIKSYDIKIQDGDWMNVTIIGPELDTNLLQQFELPDETEARVEVQAWNSVGHSPHASLVIPKLKHELPQSAMEIWTGREWVENSKRPLAIRGNLEKFKLYNISVYPIFSGMIGKPLTQAAYLEQGAPLVGPTVRLKQNGKNDVVLEWSKIPLDQQRGFITNYTIFYTTGVQEHSINVPPDTYSYTVKNLVGNSKYVIKVMASTLTGSTNSSDYTFNTLQHDFWEVEAIVVAVCIGFLFVVVFTVCMCLYRMDRIKKMIWPSVPDPSNSSIVNWSPDFQSKADTPKESALCDVSVVKVDVFDGRSLSGEDKAGLPLSKDKYLSEEHSSGIGGSSCMSSPRQSVSDSDEGGDSGQTTASTVQYSSVVVSSGYKGQTPCQTPQVGSSQAPSFARSESTQPLLDGEEQLEGQEGSGQSQQRYLRNPYFRRSPGRREGREAGGVWNLMAMVWLCCSSLHWRRGLSRPRPLMRVSPLTDNQTPPPVIFLSRAATGRSENVRW</sequence>
<dbReference type="InterPro" id="IPR052672">
    <property type="entry name" value="Type1_Cytokine_Rcpt_Type2"/>
</dbReference>
<dbReference type="Gene3D" id="2.60.40.10">
    <property type="entry name" value="Immunoglobulins"/>
    <property type="match status" value="5"/>
</dbReference>
<protein>
    <recommendedName>
        <fullName evidence="14">Fibronectin type-III domain-containing protein</fullName>
    </recommendedName>
</protein>
<feature type="region of interest" description="Disordered" evidence="11">
    <location>
        <begin position="665"/>
        <end position="698"/>
    </location>
</feature>
<dbReference type="CDD" id="cd00063">
    <property type="entry name" value="FN3"/>
    <property type="match status" value="2"/>
</dbReference>
<dbReference type="GO" id="GO:0005886">
    <property type="term" value="C:plasma membrane"/>
    <property type="evidence" value="ECO:0007669"/>
    <property type="project" value="UniProtKB-ARBA"/>
</dbReference>
<comment type="caution">
    <text evidence="15">The sequence shown here is derived from an EMBL/GenBank/DDBJ whole genome shotgun (WGS) entry which is preliminary data.</text>
</comment>